<dbReference type="AlphaFoldDB" id="A0A075AXR9"/>
<dbReference type="STRING" id="988480.A0A075AXR9"/>
<evidence type="ECO:0000313" key="2">
    <source>
        <dbReference type="EMBL" id="EPZ33359.1"/>
    </source>
</evidence>
<dbReference type="InterPro" id="IPR036420">
    <property type="entry name" value="BRCT_dom_sf"/>
</dbReference>
<dbReference type="OMA" id="WILACHT"/>
<sequence length="252" mass="28263">MSSNPVKFTVGKLVAGMAILLTDDHHVIEIPTILLPSQINAGNIIQVTIERVETEERVENAKFLQFLDSLLLKYGNAPEKPQGSVEFVGDTFVILRLSEMKSWNCKVRGIDILKDKRRQVGSYRAPEIEYSFNFYARTTAGRIKSDIMTVKTLSSDDFKCLNLCISEDDYEEDSLKALKILIKRIGANVTESLSLANTHLIANEPVGQKHDQAIRLGVPIVKKSWLEACEEKFAVLTIKDYLLHSPENPSSP</sequence>
<dbReference type="Gene3D" id="3.40.50.10190">
    <property type="entry name" value="BRCT domain"/>
    <property type="match status" value="1"/>
</dbReference>
<reference evidence="2 3" key="1">
    <citation type="journal article" date="2013" name="Curr. Biol.">
        <title>Shared signatures of parasitism and phylogenomics unite Cryptomycota and microsporidia.</title>
        <authorList>
            <person name="James T.Y."/>
            <person name="Pelin A."/>
            <person name="Bonen L."/>
            <person name="Ahrendt S."/>
            <person name="Sain D."/>
            <person name="Corradi N."/>
            <person name="Stajich J.E."/>
        </authorList>
    </citation>
    <scope>NUCLEOTIDE SEQUENCE [LARGE SCALE GENOMIC DNA]</scope>
    <source>
        <strain evidence="2 3">CSF55</strain>
    </source>
</reference>
<dbReference type="SUPFAM" id="SSF52113">
    <property type="entry name" value="BRCT domain"/>
    <property type="match status" value="1"/>
</dbReference>
<dbReference type="EMBL" id="KE561067">
    <property type="protein sequence ID" value="EPZ33359.1"/>
    <property type="molecule type" value="Genomic_DNA"/>
</dbReference>
<dbReference type="PANTHER" id="PTHR47351">
    <property type="entry name" value="CHITIN BIOSYNTHESIS PROTEIN CHS5"/>
    <property type="match status" value="1"/>
</dbReference>
<accession>A0A075AXR9</accession>
<protein>
    <recommendedName>
        <fullName evidence="1">BRCT domain-containing protein</fullName>
    </recommendedName>
</protein>
<dbReference type="InterPro" id="IPR031673">
    <property type="entry name" value="Chs5_N"/>
</dbReference>
<dbReference type="HOGENOM" id="CLU_019904_1_0_1"/>
<organism evidence="2 3">
    <name type="scientific">Rozella allomycis (strain CSF55)</name>
    <dbReference type="NCBI Taxonomy" id="988480"/>
    <lineage>
        <taxon>Eukaryota</taxon>
        <taxon>Fungi</taxon>
        <taxon>Fungi incertae sedis</taxon>
        <taxon>Cryptomycota</taxon>
        <taxon>Cryptomycota incertae sedis</taxon>
        <taxon>Rozella</taxon>
    </lineage>
</organism>
<evidence type="ECO:0000259" key="1">
    <source>
        <dbReference type="PROSITE" id="PS50172"/>
    </source>
</evidence>
<dbReference type="Proteomes" id="UP000030755">
    <property type="component" value="Unassembled WGS sequence"/>
</dbReference>
<name>A0A075AXR9_ROZAC</name>
<dbReference type="InterPro" id="IPR052827">
    <property type="entry name" value="CHS_Export/Cell_Fusion_Reg"/>
</dbReference>
<proteinExistence type="predicted"/>
<feature type="domain" description="BRCT" evidence="1">
    <location>
        <begin position="153"/>
        <end position="243"/>
    </location>
</feature>
<keyword evidence="3" id="KW-1185">Reference proteome</keyword>
<gene>
    <name evidence="2" type="ORF">O9G_001771</name>
</gene>
<dbReference type="SMART" id="SM00292">
    <property type="entry name" value="BRCT"/>
    <property type="match status" value="1"/>
</dbReference>
<dbReference type="Pfam" id="PF16892">
    <property type="entry name" value="CHS5_N"/>
    <property type="match status" value="1"/>
</dbReference>
<dbReference type="Gene3D" id="6.20.120.50">
    <property type="match status" value="1"/>
</dbReference>
<evidence type="ECO:0000313" key="3">
    <source>
        <dbReference type="Proteomes" id="UP000030755"/>
    </source>
</evidence>
<dbReference type="GO" id="GO:0005802">
    <property type="term" value="C:trans-Golgi network"/>
    <property type="evidence" value="ECO:0007669"/>
    <property type="project" value="TreeGrafter"/>
</dbReference>
<dbReference type="GO" id="GO:0046983">
    <property type="term" value="F:protein dimerization activity"/>
    <property type="evidence" value="ECO:0007669"/>
    <property type="project" value="InterPro"/>
</dbReference>
<dbReference type="GO" id="GO:0034044">
    <property type="term" value="C:exomer complex"/>
    <property type="evidence" value="ECO:0007669"/>
    <property type="project" value="TreeGrafter"/>
</dbReference>
<dbReference type="GO" id="GO:0006893">
    <property type="term" value="P:Golgi to plasma membrane transport"/>
    <property type="evidence" value="ECO:0007669"/>
    <property type="project" value="TreeGrafter"/>
</dbReference>
<dbReference type="PANTHER" id="PTHR47351:SF1">
    <property type="entry name" value="CHITIN BIOSYNTHESIS PROTEIN CHS5"/>
    <property type="match status" value="1"/>
</dbReference>
<dbReference type="Pfam" id="PF00533">
    <property type="entry name" value="BRCT"/>
    <property type="match status" value="1"/>
</dbReference>
<dbReference type="GO" id="GO:0000747">
    <property type="term" value="P:conjugation with cellular fusion"/>
    <property type="evidence" value="ECO:0007669"/>
    <property type="project" value="TreeGrafter"/>
</dbReference>
<dbReference type="PROSITE" id="PS50172">
    <property type="entry name" value="BRCT"/>
    <property type="match status" value="1"/>
</dbReference>
<dbReference type="InterPro" id="IPR001357">
    <property type="entry name" value="BRCT_dom"/>
</dbReference>
<dbReference type="OrthoDB" id="245697at2759"/>